<name>A0A0A9AGL0_ARUDO</name>
<organism evidence="2">
    <name type="scientific">Arundo donax</name>
    <name type="common">Giant reed</name>
    <name type="synonym">Donax arundinaceus</name>
    <dbReference type="NCBI Taxonomy" id="35708"/>
    <lineage>
        <taxon>Eukaryota</taxon>
        <taxon>Viridiplantae</taxon>
        <taxon>Streptophyta</taxon>
        <taxon>Embryophyta</taxon>
        <taxon>Tracheophyta</taxon>
        <taxon>Spermatophyta</taxon>
        <taxon>Magnoliopsida</taxon>
        <taxon>Liliopsida</taxon>
        <taxon>Poales</taxon>
        <taxon>Poaceae</taxon>
        <taxon>PACMAD clade</taxon>
        <taxon>Arundinoideae</taxon>
        <taxon>Arundineae</taxon>
        <taxon>Arundo</taxon>
    </lineage>
</organism>
<evidence type="ECO:0000313" key="2">
    <source>
        <dbReference type="EMBL" id="JAD50291.1"/>
    </source>
</evidence>
<feature type="region of interest" description="Disordered" evidence="1">
    <location>
        <begin position="1"/>
        <end position="31"/>
    </location>
</feature>
<accession>A0A0A9AGL0</accession>
<feature type="compositionally biased region" description="Low complexity" evidence="1">
    <location>
        <begin position="10"/>
        <end position="25"/>
    </location>
</feature>
<evidence type="ECO:0000256" key="1">
    <source>
        <dbReference type="SAM" id="MobiDB-lite"/>
    </source>
</evidence>
<dbReference type="EMBL" id="GBRH01247604">
    <property type="protein sequence ID" value="JAD50291.1"/>
    <property type="molecule type" value="Transcribed_RNA"/>
</dbReference>
<protein>
    <submittedName>
        <fullName evidence="2">Uncharacterized protein</fullName>
    </submittedName>
</protein>
<proteinExistence type="predicted"/>
<sequence length="31" mass="3018">MRQVGHEPIGRSLAAAAGGAPAGARCGRRGS</sequence>
<dbReference type="AlphaFoldDB" id="A0A0A9AGL0"/>
<reference evidence="2" key="2">
    <citation type="journal article" date="2015" name="Data Brief">
        <title>Shoot transcriptome of the giant reed, Arundo donax.</title>
        <authorList>
            <person name="Barrero R.A."/>
            <person name="Guerrero F.D."/>
            <person name="Moolhuijzen P."/>
            <person name="Goolsby J.A."/>
            <person name="Tidwell J."/>
            <person name="Bellgard S.E."/>
            <person name="Bellgard M.I."/>
        </authorList>
    </citation>
    <scope>NUCLEOTIDE SEQUENCE</scope>
    <source>
        <tissue evidence="2">Shoot tissue taken approximately 20 cm above the soil surface</tissue>
    </source>
</reference>
<reference evidence="2" key="1">
    <citation type="submission" date="2014-09" db="EMBL/GenBank/DDBJ databases">
        <authorList>
            <person name="Magalhaes I.L.F."/>
            <person name="Oliveira U."/>
            <person name="Santos F.R."/>
            <person name="Vidigal T.H.D.A."/>
            <person name="Brescovit A.D."/>
            <person name="Santos A.J."/>
        </authorList>
    </citation>
    <scope>NUCLEOTIDE SEQUENCE</scope>
    <source>
        <tissue evidence="2">Shoot tissue taken approximately 20 cm above the soil surface</tissue>
    </source>
</reference>